<evidence type="ECO:0000313" key="6">
    <source>
        <dbReference type="Proteomes" id="UP000050792"/>
    </source>
</evidence>
<evidence type="ECO:0000256" key="1">
    <source>
        <dbReference type="ARBA" id="ARBA00001947"/>
    </source>
</evidence>
<feature type="region of interest" description="Disordered" evidence="4">
    <location>
        <begin position="1292"/>
        <end position="1390"/>
    </location>
</feature>
<feature type="domain" description="Peptidase M14" evidence="5">
    <location>
        <begin position="817"/>
        <end position="1092"/>
    </location>
</feature>
<dbReference type="Proteomes" id="UP000050792">
    <property type="component" value="Unassembled WGS sequence"/>
</dbReference>
<proteinExistence type="inferred from homology"/>
<reference evidence="6" key="1">
    <citation type="submission" date="2022-06" db="EMBL/GenBank/DDBJ databases">
        <authorList>
            <person name="Berger JAMES D."/>
            <person name="Berger JAMES D."/>
        </authorList>
    </citation>
    <scope>NUCLEOTIDE SEQUENCE [LARGE SCALE GENOMIC DNA]</scope>
</reference>
<dbReference type="InterPro" id="IPR000834">
    <property type="entry name" value="Peptidase_M14"/>
</dbReference>
<dbReference type="InterPro" id="IPR040626">
    <property type="entry name" value="Pepdidase_M14_N"/>
</dbReference>
<keyword evidence="6" id="KW-1185">Reference proteome</keyword>
<sequence length="1648" mass="193084">MNNPIQNVSLSVDDIQLPSMMSELSWINQTDLCSVIKNMKMTETTETTLTTTTTTLTTSSSSSSSSTSSTSCSDYYFDGSHHLHVLYQYPHKYMGKIQKSRPKLQQNQEQDSKYNPIQSNHDIRIKLEHELYQKVRQAVHTPPRERIIRRRLNEFQYEIQKRLKIEEEKKKLAIQMNDLINLGITNTTESIISSLNNITKINCIDLRMHPESYYQNLKWYKTSNTNMKNQNVLWNNNNNKIGLLKNERKELNCLPVTKNSNYDDDDQTSLNSNEMGIMNEDTTENTNPSSLYYLNNNFTKPYLPNHHYVSNKQFNTTNNTTINNHSLSNNTTYSQYIINKFHNYKNTIINLKPFIFNQTTYTTTTNTTDNTTDNTNNSNIEYNEYDPLLNDQFTFNWNIDYDYDLDQTINNNNNNNIMDHINQYYELRQNYITEEDLQVVYKYYNKFYQNKLSIINKKKKSINNNNNNNNLLTRQMIMEKFGRLTDNEKQLFYFSATKAAYLIASIQSQHKLPDGTQFRLINQSNKKPLDYVKINNLFINQIINDPSNEINNHNDTNQTSNDSLYTLPTLIDWNSIVRDRHGPFWPHNYGPICQTLYNLYIETNNSKDDYNVNKAIIPDYTEEIMQLRNKQPYFKGIRVIFDSECSPCLSGDLNTSTPPSLDIKQFVEELTNVQQWTPPCLVFESRFESGNLRQVRRIGPFHYELLLKPDLYTKRHVQWYFFRIQNILPGFIYTFLIINFTKSTSLYSQGLQPLLYSKINYQQNGKKWIRVGRNMKYTRNTMNLSNHLLDTNGEYYQLEWEMEFPYSNDICYLAYSYPYTYTNLKFDINELLLKSKDNDLLNKTINCEVLCQTRAGNSCFLVTITDQNISNKDKYAVVITARVHPGETNSSWITLGLLKLLTSNQPISLALKKHYVFYIIPMLNPDGVIVGNYRCSLTGRDLNRNYRQPKKDVFPTVWTVKQLVKWCKKTYKDVIYCDIHGHSRRNNIFMYGCDPLYRHSKIFNHTKQTLHERILPYILSQQATSYFSFPNCRFTVHPSKEATSRVVFWREFEVINSFTLEATFNGSTLQNNNLIKFEVDDFLKMGELLGDSLYKFHEVLSNPLKLKETLTNLARQTLANLWMNKIPLIPKNTITEEYKDNLSIFNKKSYDSIKLQLYTTNKELLISTTTTTNNDDQFNDKSILNQSINFFNNDNHINDNDDDDNDHDNSMNDSLEQLVKTIHYLEKSIEFHTTEFNDNELSNIKDNHLSCTSDSNSDSEPEMTITAQNSLNQYHHNDLILPTMEQYLTLDQGKSPKSADDNNNRSYKLKKRKKIKKKKLQAFRHHHHHRHHQSSSIQQQSYKNISSNEHHNNGNSNHNSKLLSSKSSSSPSSSTSPPMDVDVTSSEQIDDHKRRQFKYEIMEFNSQNHNERLNRRLYYLSKYAGQSNHGIPCFVEKRLFHRSCQRIRTVCENIDLTKSQTIHAQRKFVQQFINNLETKMSNLRRTDNLTNIDVLKYLKQIHLIAKRQLQLIQSQFIPITDKNHPYKPTTIHETVPNGIGIPYPPPLPVFTTTGRQIKTHSATITTNGDAVKRNISIIGDIERKNNHLIPRSRSCNLFLRNNHNHNGRNQNNNKLLELPKIVEKLSENNMIHHSRSNFNMLNGIDMKV</sequence>
<dbReference type="InterPro" id="IPR050821">
    <property type="entry name" value="Cytosolic_carboxypeptidase"/>
</dbReference>
<organism evidence="6 7">
    <name type="scientific">Schistosoma rodhaini</name>
    <dbReference type="NCBI Taxonomy" id="6188"/>
    <lineage>
        <taxon>Eukaryota</taxon>
        <taxon>Metazoa</taxon>
        <taxon>Spiralia</taxon>
        <taxon>Lophotrochozoa</taxon>
        <taxon>Platyhelminthes</taxon>
        <taxon>Trematoda</taxon>
        <taxon>Digenea</taxon>
        <taxon>Strigeidida</taxon>
        <taxon>Schistosomatoidea</taxon>
        <taxon>Schistosomatidae</taxon>
        <taxon>Schistosoma</taxon>
    </lineage>
</organism>
<feature type="compositionally biased region" description="Low complexity" evidence="4">
    <location>
        <begin position="1334"/>
        <end position="1376"/>
    </location>
</feature>
<name>A0AA85GJT7_9TREM</name>
<dbReference type="SUPFAM" id="SSF53187">
    <property type="entry name" value="Zn-dependent exopeptidases"/>
    <property type="match status" value="1"/>
</dbReference>
<dbReference type="GO" id="GO:0008270">
    <property type="term" value="F:zinc ion binding"/>
    <property type="evidence" value="ECO:0007669"/>
    <property type="project" value="InterPro"/>
</dbReference>
<feature type="active site" description="Proton donor/acceptor" evidence="3">
    <location>
        <position position="1061"/>
    </location>
</feature>
<comment type="similarity">
    <text evidence="2 3">Belongs to the peptidase M14 family.</text>
</comment>
<evidence type="ECO:0000256" key="3">
    <source>
        <dbReference type="PROSITE-ProRule" id="PRU01379"/>
    </source>
</evidence>
<dbReference type="Pfam" id="PF18027">
    <property type="entry name" value="Pepdidase_M14_N"/>
    <property type="match status" value="1"/>
</dbReference>
<dbReference type="PROSITE" id="PS52035">
    <property type="entry name" value="PEPTIDASE_M14"/>
    <property type="match status" value="1"/>
</dbReference>
<dbReference type="Gene3D" id="3.40.630.10">
    <property type="entry name" value="Zn peptidases"/>
    <property type="match status" value="1"/>
</dbReference>
<dbReference type="Gene3D" id="2.60.40.3120">
    <property type="match status" value="1"/>
</dbReference>
<evidence type="ECO:0000313" key="7">
    <source>
        <dbReference type="WBParaSite" id="SRDH1_97930.1"/>
    </source>
</evidence>
<feature type="compositionally biased region" description="Basic residues" evidence="4">
    <location>
        <begin position="1307"/>
        <end position="1333"/>
    </location>
</feature>
<comment type="cofactor">
    <cofactor evidence="1">
        <name>Zn(2+)</name>
        <dbReference type="ChEBI" id="CHEBI:29105"/>
    </cofactor>
</comment>
<feature type="region of interest" description="Disordered" evidence="4">
    <location>
        <begin position="52"/>
        <end position="71"/>
    </location>
</feature>
<accession>A0AA85GJT7</accession>
<protein>
    <recommendedName>
        <fullName evidence="5">Peptidase M14 domain-containing protein</fullName>
    </recommendedName>
</protein>
<dbReference type="GO" id="GO:0004181">
    <property type="term" value="F:metallocarboxypeptidase activity"/>
    <property type="evidence" value="ECO:0007669"/>
    <property type="project" value="InterPro"/>
</dbReference>
<evidence type="ECO:0000259" key="5">
    <source>
        <dbReference type="PROSITE" id="PS52035"/>
    </source>
</evidence>
<evidence type="ECO:0000256" key="4">
    <source>
        <dbReference type="SAM" id="MobiDB-lite"/>
    </source>
</evidence>
<dbReference type="PANTHER" id="PTHR12756">
    <property type="entry name" value="CYTOSOLIC CARBOXYPEPTIDASE"/>
    <property type="match status" value="1"/>
</dbReference>
<dbReference type="PANTHER" id="PTHR12756:SF4">
    <property type="entry name" value="PEPTIDASE M14 CARBOXYPEPTIDASE A DOMAIN-CONTAINING PROTEIN"/>
    <property type="match status" value="1"/>
</dbReference>
<reference evidence="7" key="2">
    <citation type="submission" date="2023-11" db="UniProtKB">
        <authorList>
            <consortium name="WormBaseParasite"/>
        </authorList>
    </citation>
    <scope>IDENTIFICATION</scope>
</reference>
<dbReference type="GO" id="GO:0006508">
    <property type="term" value="P:proteolysis"/>
    <property type="evidence" value="ECO:0007669"/>
    <property type="project" value="InterPro"/>
</dbReference>
<evidence type="ECO:0000256" key="2">
    <source>
        <dbReference type="ARBA" id="ARBA00005988"/>
    </source>
</evidence>
<dbReference type="WBParaSite" id="SRDH1_97930.1">
    <property type="protein sequence ID" value="SRDH1_97930.1"/>
    <property type="gene ID" value="SRDH1_97930"/>
</dbReference>